<dbReference type="Proteomes" id="UP000230922">
    <property type="component" value="Unassembled WGS sequence"/>
</dbReference>
<dbReference type="NCBIfam" id="TIGR00231">
    <property type="entry name" value="small_GTP"/>
    <property type="match status" value="1"/>
</dbReference>
<dbReference type="HAMAP" id="MF_00071">
    <property type="entry name" value="LepA"/>
    <property type="match status" value="1"/>
</dbReference>
<dbReference type="AlphaFoldDB" id="A0A2H0VB77"/>
<dbReference type="InterPro" id="IPR013842">
    <property type="entry name" value="LepA_CTD"/>
</dbReference>
<evidence type="ECO:0000259" key="13">
    <source>
        <dbReference type="PROSITE" id="PS51722"/>
    </source>
</evidence>
<keyword evidence="3 12" id="KW-0547">Nucleotide-binding</keyword>
<dbReference type="SUPFAM" id="SSF54980">
    <property type="entry name" value="EF-G C-terminal domain-like"/>
    <property type="match status" value="2"/>
</dbReference>
<evidence type="ECO:0000256" key="10">
    <source>
        <dbReference type="ARBA" id="ARBA00061052"/>
    </source>
</evidence>
<comment type="caution">
    <text evidence="14">The sequence shown here is derived from an EMBL/GenBank/DDBJ whole genome shotgun (WGS) entry which is preliminary data.</text>
</comment>
<keyword evidence="14" id="KW-0251">Elongation factor</keyword>
<dbReference type="FunFam" id="3.40.50.300:FF:000078">
    <property type="entry name" value="Elongation factor 4"/>
    <property type="match status" value="1"/>
</dbReference>
<dbReference type="GO" id="GO:0005525">
    <property type="term" value="F:GTP binding"/>
    <property type="evidence" value="ECO:0007669"/>
    <property type="project" value="UniProtKB-UniRule"/>
</dbReference>
<proteinExistence type="inferred from homology"/>
<dbReference type="SUPFAM" id="SSF50447">
    <property type="entry name" value="Translation proteins"/>
    <property type="match status" value="1"/>
</dbReference>
<dbReference type="InterPro" id="IPR009000">
    <property type="entry name" value="Transl_B-barrel_sf"/>
</dbReference>
<dbReference type="CDD" id="cd01890">
    <property type="entry name" value="LepA"/>
    <property type="match status" value="1"/>
</dbReference>
<dbReference type="InterPro" id="IPR031157">
    <property type="entry name" value="G_TR_CS"/>
</dbReference>
<keyword evidence="5 12" id="KW-0648">Protein biosynthesis</keyword>
<dbReference type="FunFam" id="2.40.30.10:FF:000015">
    <property type="entry name" value="Translation factor GUF1, mitochondrial"/>
    <property type="match status" value="1"/>
</dbReference>
<dbReference type="InterPro" id="IPR000640">
    <property type="entry name" value="EFG_V-like"/>
</dbReference>
<dbReference type="GO" id="GO:0003746">
    <property type="term" value="F:translation elongation factor activity"/>
    <property type="evidence" value="ECO:0007669"/>
    <property type="project" value="UniProtKB-UniRule"/>
</dbReference>
<dbReference type="InterPro" id="IPR005225">
    <property type="entry name" value="Small_GTP-bd"/>
</dbReference>
<dbReference type="Gene3D" id="3.30.70.870">
    <property type="entry name" value="Elongation Factor G (Translational Gtpase), domain 3"/>
    <property type="match status" value="1"/>
</dbReference>
<dbReference type="InterPro" id="IPR035654">
    <property type="entry name" value="LepA_IV"/>
</dbReference>
<dbReference type="Pfam" id="PF03144">
    <property type="entry name" value="GTP_EFTU_D2"/>
    <property type="match status" value="1"/>
</dbReference>
<dbReference type="PROSITE" id="PS51722">
    <property type="entry name" value="G_TR_2"/>
    <property type="match status" value="1"/>
</dbReference>
<dbReference type="GO" id="GO:0005886">
    <property type="term" value="C:plasma membrane"/>
    <property type="evidence" value="ECO:0007669"/>
    <property type="project" value="UniProtKB-SubCell"/>
</dbReference>
<evidence type="ECO:0000256" key="2">
    <source>
        <dbReference type="ARBA" id="ARBA00022475"/>
    </source>
</evidence>
<dbReference type="Pfam" id="PF00679">
    <property type="entry name" value="EFG_C"/>
    <property type="match status" value="1"/>
</dbReference>
<reference evidence="15" key="1">
    <citation type="submission" date="2017-09" db="EMBL/GenBank/DDBJ databases">
        <title>Depth-based differentiation of microbial function through sediment-hosted aquifers and enrichment of novel symbionts in the deep terrestrial subsurface.</title>
        <authorList>
            <person name="Probst A.J."/>
            <person name="Ladd B."/>
            <person name="Jarett J.K."/>
            <person name="Geller-Mcgrath D.E."/>
            <person name="Sieber C.M.K."/>
            <person name="Emerson J.B."/>
            <person name="Anantharaman K."/>
            <person name="Thomas B.C."/>
            <person name="Malmstrom R."/>
            <person name="Stieglmeier M."/>
            <person name="Klingl A."/>
            <person name="Woyke T."/>
            <person name="Ryan C.M."/>
            <person name="Banfield J.F."/>
        </authorList>
    </citation>
    <scope>NUCLEOTIDE SEQUENCE [LARGE SCALE GENOMIC DNA]</scope>
</reference>
<dbReference type="InterPro" id="IPR000795">
    <property type="entry name" value="T_Tr_GTP-bd_dom"/>
</dbReference>
<dbReference type="PANTHER" id="PTHR43512">
    <property type="entry name" value="TRANSLATION FACTOR GUF1-RELATED"/>
    <property type="match status" value="1"/>
</dbReference>
<comment type="function">
    <text evidence="9 12">Required for accurate and efficient protein synthesis under certain stress conditions. May act as a fidelity factor of the translation reaction, by catalyzing a one-codon backward translocation of tRNAs on improperly translocated ribosomes. Back-translocation proceeds from a post-translocation (POST) complex to a pre-translocation (PRE) complex, thus giving elongation factor G a second chance to translocate the tRNAs correctly. Binds to ribosomes in a GTP-dependent manner.</text>
</comment>
<dbReference type="InterPro" id="IPR027417">
    <property type="entry name" value="P-loop_NTPase"/>
</dbReference>
<organism evidence="14 15">
    <name type="scientific">Candidatus Doudnabacteria bacterium CG10_big_fil_rev_8_21_14_0_10_42_18</name>
    <dbReference type="NCBI Taxonomy" id="1974552"/>
    <lineage>
        <taxon>Bacteria</taxon>
        <taxon>Candidatus Doudnaibacteriota</taxon>
    </lineage>
</organism>
<evidence type="ECO:0000256" key="5">
    <source>
        <dbReference type="ARBA" id="ARBA00022917"/>
    </source>
</evidence>
<comment type="similarity">
    <text evidence="10">Belongs to the GTP-binding elongation factor family. LepA subfamily.</text>
</comment>
<dbReference type="PRINTS" id="PR00315">
    <property type="entry name" value="ELONGATNFCT"/>
</dbReference>
<dbReference type="SUPFAM" id="SSF52540">
    <property type="entry name" value="P-loop containing nucleoside triphosphate hydrolases"/>
    <property type="match status" value="1"/>
</dbReference>
<dbReference type="PROSITE" id="PS00301">
    <property type="entry name" value="G_TR_1"/>
    <property type="match status" value="1"/>
</dbReference>
<evidence type="ECO:0000256" key="1">
    <source>
        <dbReference type="ARBA" id="ARBA00005454"/>
    </source>
</evidence>
<evidence type="ECO:0000313" key="15">
    <source>
        <dbReference type="Proteomes" id="UP000230922"/>
    </source>
</evidence>
<evidence type="ECO:0000256" key="3">
    <source>
        <dbReference type="ARBA" id="ARBA00022741"/>
    </source>
</evidence>
<dbReference type="NCBIfam" id="TIGR01393">
    <property type="entry name" value="lepA"/>
    <property type="match status" value="1"/>
</dbReference>
<dbReference type="GO" id="GO:0043022">
    <property type="term" value="F:ribosome binding"/>
    <property type="evidence" value="ECO:0007669"/>
    <property type="project" value="UniProtKB-UniRule"/>
</dbReference>
<name>A0A2H0VB77_9BACT</name>
<dbReference type="InterPro" id="IPR006297">
    <property type="entry name" value="EF-4"/>
</dbReference>
<dbReference type="Gene3D" id="3.40.50.300">
    <property type="entry name" value="P-loop containing nucleotide triphosphate hydrolases"/>
    <property type="match status" value="1"/>
</dbReference>
<evidence type="ECO:0000256" key="7">
    <source>
        <dbReference type="ARBA" id="ARBA00023136"/>
    </source>
</evidence>
<feature type="binding site" evidence="12">
    <location>
        <begin position="132"/>
        <end position="135"/>
    </location>
    <ligand>
        <name>GTP</name>
        <dbReference type="ChEBI" id="CHEBI:37565"/>
    </ligand>
</feature>
<dbReference type="Pfam" id="PF00009">
    <property type="entry name" value="GTP_EFTU"/>
    <property type="match status" value="1"/>
</dbReference>
<comment type="subcellular location">
    <subcellularLocation>
        <location evidence="12">Cell membrane</location>
        <topology evidence="12">Peripheral membrane protein</topology>
        <orientation evidence="12">Cytoplasmic side</orientation>
    </subcellularLocation>
</comment>
<dbReference type="Pfam" id="PF06421">
    <property type="entry name" value="LepA_C"/>
    <property type="match status" value="1"/>
</dbReference>
<feature type="binding site" evidence="12">
    <location>
        <begin position="16"/>
        <end position="21"/>
    </location>
    <ligand>
        <name>GTP</name>
        <dbReference type="ChEBI" id="CHEBI:37565"/>
    </ligand>
</feature>
<keyword evidence="6 12" id="KW-0342">GTP-binding</keyword>
<dbReference type="Gene3D" id="3.30.70.2570">
    <property type="entry name" value="Elongation factor 4, C-terminal domain"/>
    <property type="match status" value="1"/>
</dbReference>
<evidence type="ECO:0000256" key="4">
    <source>
        <dbReference type="ARBA" id="ARBA00022801"/>
    </source>
</evidence>
<feature type="domain" description="Tr-type G" evidence="13">
    <location>
        <begin position="4"/>
        <end position="185"/>
    </location>
</feature>
<dbReference type="GO" id="GO:0045727">
    <property type="term" value="P:positive regulation of translation"/>
    <property type="evidence" value="ECO:0007669"/>
    <property type="project" value="UniProtKB-UniRule"/>
</dbReference>
<dbReference type="CDD" id="cd16260">
    <property type="entry name" value="EF4_III"/>
    <property type="match status" value="1"/>
</dbReference>
<sequence>MSQNNIRNFCIIAHIDHGKSTLADRFLEVTKTVESRNMKAQLLDQMDLERERGITIKLQPVRMLYQLQATNYILNLIDTPGHVDFSYEVSRSLACCEAAILVVDASQGIEAQTLANVYLALEHNLAIIPVINKIDLPNANLAKTAEEMKNAFGFKDEEILYCSAKTGKGVEDILKAVIQRTAPPIGDSTKQTRALIFDSVYDIHRGVVVFVRVFDGQILPREKIYTLGSETESESVEVGYFKPKMEKSNEVNTGEVGYIVTGLRDVSKARVGDTITLFEGRQTVKPLAGYKQVKPMVYATIFPTTGDDYPLLRDAINKLKLSDASLEFEPENIPSIGFGFRCGFLGLLHMDIVKERLIREYDLDLVLTAPSVAYKVKTTSDKIMVVRNPSQFPDPSIIKEIYEPWMNVNILTPAAYIGPIMEIATQRRAVSSDIKYIGKDRVEMSFEMPLANIILDFYDKLKSVSSGYASLNYDFREERVGNLVKVDIIVSGESVPALSAIMHRSVATEEGRELVKNLKQLIPKHQFEIAIQAAISSKIIARETIPAQRKDVTAGLYGGDVTRKMKLLQKQKKGKKKMKKIGKVEIPQEAFLAVLKK</sequence>
<evidence type="ECO:0000256" key="6">
    <source>
        <dbReference type="ARBA" id="ARBA00023134"/>
    </source>
</evidence>
<keyword evidence="7 12" id="KW-0472">Membrane</keyword>
<evidence type="ECO:0000256" key="11">
    <source>
        <dbReference type="ARBA" id="ARBA00066744"/>
    </source>
</evidence>
<dbReference type="InterPro" id="IPR035647">
    <property type="entry name" value="EFG_III/V"/>
</dbReference>
<dbReference type="EC" id="3.6.5.n1" evidence="11 12"/>
<dbReference type="FunFam" id="3.30.70.870:FF:000004">
    <property type="entry name" value="Translation factor GUF1, mitochondrial"/>
    <property type="match status" value="1"/>
</dbReference>
<dbReference type="Gene3D" id="3.30.70.240">
    <property type="match status" value="1"/>
</dbReference>
<dbReference type="CDD" id="cd03709">
    <property type="entry name" value="lepA_C"/>
    <property type="match status" value="1"/>
</dbReference>
<dbReference type="EMBL" id="PFAK01000026">
    <property type="protein sequence ID" value="PIR96344.1"/>
    <property type="molecule type" value="Genomic_DNA"/>
</dbReference>
<dbReference type="PANTHER" id="PTHR43512:SF4">
    <property type="entry name" value="TRANSLATION FACTOR GUF1 HOMOLOG, CHLOROPLASTIC"/>
    <property type="match status" value="1"/>
</dbReference>
<dbReference type="InterPro" id="IPR038363">
    <property type="entry name" value="LepA_C_sf"/>
</dbReference>
<comment type="similarity">
    <text evidence="1 12">Belongs to the TRAFAC class translation factor GTPase superfamily. Classic translation factor GTPase family. LepA subfamily.</text>
</comment>
<dbReference type="Gene3D" id="2.40.30.10">
    <property type="entry name" value="Translation factors"/>
    <property type="match status" value="1"/>
</dbReference>
<dbReference type="InterPro" id="IPR004161">
    <property type="entry name" value="EFTu-like_2"/>
</dbReference>
<evidence type="ECO:0000256" key="12">
    <source>
        <dbReference type="HAMAP-Rule" id="MF_00071"/>
    </source>
</evidence>
<dbReference type="FunFam" id="3.30.70.2570:FF:000001">
    <property type="entry name" value="Translation factor GUF1, mitochondrial"/>
    <property type="match status" value="1"/>
</dbReference>
<evidence type="ECO:0000313" key="14">
    <source>
        <dbReference type="EMBL" id="PIR96344.1"/>
    </source>
</evidence>
<evidence type="ECO:0000256" key="9">
    <source>
        <dbReference type="ARBA" id="ARBA00057626"/>
    </source>
</evidence>
<dbReference type="FunFam" id="3.30.70.240:FF:000007">
    <property type="entry name" value="Translation factor GUF1, mitochondrial"/>
    <property type="match status" value="1"/>
</dbReference>
<protein>
    <recommendedName>
        <fullName evidence="11 12">Elongation factor 4</fullName>
        <shortName evidence="12">EF-4</shortName>
        <ecNumber evidence="11 12">3.6.5.n1</ecNumber>
    </recommendedName>
    <alternativeName>
        <fullName evidence="12">Ribosomal back-translocase LepA</fullName>
    </alternativeName>
</protein>
<keyword evidence="4 12" id="KW-0378">Hydrolase</keyword>
<keyword evidence="2 12" id="KW-1003">Cell membrane</keyword>
<gene>
    <name evidence="12" type="primary">lepA</name>
    <name evidence="14" type="ORF">COT92_01635</name>
</gene>
<accession>A0A2H0VB77</accession>
<evidence type="ECO:0000256" key="8">
    <source>
        <dbReference type="ARBA" id="ARBA00050293"/>
    </source>
</evidence>
<dbReference type="GO" id="GO:0003924">
    <property type="term" value="F:GTPase activity"/>
    <property type="evidence" value="ECO:0007669"/>
    <property type="project" value="UniProtKB-UniRule"/>
</dbReference>
<comment type="catalytic activity">
    <reaction evidence="8 12">
        <text>GTP + H2O = GDP + phosphate + H(+)</text>
        <dbReference type="Rhea" id="RHEA:19669"/>
        <dbReference type="ChEBI" id="CHEBI:15377"/>
        <dbReference type="ChEBI" id="CHEBI:15378"/>
        <dbReference type="ChEBI" id="CHEBI:37565"/>
        <dbReference type="ChEBI" id="CHEBI:43474"/>
        <dbReference type="ChEBI" id="CHEBI:58189"/>
        <dbReference type="EC" id="3.6.5.n1"/>
    </reaction>
</comment>